<dbReference type="OrthoDB" id="2019572at2759"/>
<organism evidence="8 9">
    <name type="scientific">Baudoinia panamericana (strain UAMH 10762)</name>
    <name type="common">Angels' share fungus</name>
    <name type="synonym">Baudoinia compniacensis (strain UAMH 10762)</name>
    <dbReference type="NCBI Taxonomy" id="717646"/>
    <lineage>
        <taxon>Eukaryota</taxon>
        <taxon>Fungi</taxon>
        <taxon>Dikarya</taxon>
        <taxon>Ascomycota</taxon>
        <taxon>Pezizomycotina</taxon>
        <taxon>Dothideomycetes</taxon>
        <taxon>Dothideomycetidae</taxon>
        <taxon>Mycosphaerellales</taxon>
        <taxon>Teratosphaeriaceae</taxon>
        <taxon>Baudoinia</taxon>
    </lineage>
</organism>
<dbReference type="GO" id="GO:0005886">
    <property type="term" value="C:plasma membrane"/>
    <property type="evidence" value="ECO:0007669"/>
    <property type="project" value="TreeGrafter"/>
</dbReference>
<keyword evidence="9" id="KW-1185">Reference proteome</keyword>
<dbReference type="PROSITE" id="PS51212">
    <property type="entry name" value="WSC"/>
    <property type="match status" value="2"/>
</dbReference>
<evidence type="ECO:0000256" key="3">
    <source>
        <dbReference type="ARBA" id="ARBA00022729"/>
    </source>
</evidence>
<accession>M2MS48</accession>
<sequence length="244" mass="24740">GCWSDQTPARTLTNMTYQGGSNTIDSCAATCASGNNTIAGLANGDQCFCGSTLGYMATQVIDSSCASPCTGNGSEICGGALRLSFFANGRPIIAAAPSTPEVVNKDFYFVNCYTEATTGRTLGAASTSGLSLTLEYCASSCSAYQYFGVEYGDECYCGNSLAGGSVVAPASDCNMLSAGNRAEFCGAGYRLTVYQNTSWVAPTGTPPASAGTPMLAGPSCPGSNATTILSGGKSFMVECGISTQ</sequence>
<dbReference type="Pfam" id="PF01822">
    <property type="entry name" value="WSC"/>
    <property type="match status" value="2"/>
</dbReference>
<evidence type="ECO:0000256" key="5">
    <source>
        <dbReference type="ARBA" id="ARBA00023136"/>
    </source>
</evidence>
<keyword evidence="3" id="KW-0732">Signal</keyword>
<dbReference type="KEGG" id="bcom:BAUCODRAFT_74018"/>
<evidence type="ECO:0000259" key="7">
    <source>
        <dbReference type="PROSITE" id="PS51212"/>
    </source>
</evidence>
<keyword evidence="4" id="KW-1133">Transmembrane helix</keyword>
<evidence type="ECO:0000256" key="4">
    <source>
        <dbReference type="ARBA" id="ARBA00022989"/>
    </source>
</evidence>
<dbReference type="AlphaFoldDB" id="M2MS48"/>
<evidence type="ECO:0000313" key="8">
    <source>
        <dbReference type="EMBL" id="EMC94328.1"/>
    </source>
</evidence>
<dbReference type="InterPro" id="IPR051836">
    <property type="entry name" value="Kremen_rcpt"/>
</dbReference>
<keyword evidence="5" id="KW-0472">Membrane</keyword>
<gene>
    <name evidence="8" type="ORF">BAUCODRAFT_74018</name>
</gene>
<name>M2MS48_BAUPA</name>
<evidence type="ECO:0000256" key="2">
    <source>
        <dbReference type="ARBA" id="ARBA00022692"/>
    </source>
</evidence>
<protein>
    <recommendedName>
        <fullName evidence="7">WSC domain-containing protein</fullName>
    </recommendedName>
</protein>
<dbReference type="SMART" id="SM00321">
    <property type="entry name" value="WSC"/>
    <property type="match status" value="2"/>
</dbReference>
<dbReference type="HOGENOM" id="CLU_063916_3_2_1"/>
<reference evidence="8 9" key="1">
    <citation type="journal article" date="2012" name="PLoS Pathog.">
        <title>Diverse lifestyles and strategies of plant pathogenesis encoded in the genomes of eighteen Dothideomycetes fungi.</title>
        <authorList>
            <person name="Ohm R.A."/>
            <person name="Feau N."/>
            <person name="Henrissat B."/>
            <person name="Schoch C.L."/>
            <person name="Horwitz B.A."/>
            <person name="Barry K.W."/>
            <person name="Condon B.J."/>
            <person name="Copeland A.C."/>
            <person name="Dhillon B."/>
            <person name="Glaser F."/>
            <person name="Hesse C.N."/>
            <person name="Kosti I."/>
            <person name="LaButti K."/>
            <person name="Lindquist E.A."/>
            <person name="Lucas S."/>
            <person name="Salamov A.A."/>
            <person name="Bradshaw R.E."/>
            <person name="Ciuffetti L."/>
            <person name="Hamelin R.C."/>
            <person name="Kema G.H.J."/>
            <person name="Lawrence C."/>
            <person name="Scott J.A."/>
            <person name="Spatafora J.W."/>
            <person name="Turgeon B.G."/>
            <person name="de Wit P.J.G.M."/>
            <person name="Zhong S."/>
            <person name="Goodwin S.B."/>
            <person name="Grigoriev I.V."/>
        </authorList>
    </citation>
    <scope>NUCLEOTIDE SEQUENCE [LARGE SCALE GENOMIC DNA]</scope>
    <source>
        <strain evidence="8 9">UAMH 10762</strain>
    </source>
</reference>
<comment type="subcellular location">
    <subcellularLocation>
        <location evidence="1">Membrane</location>
        <topology evidence="1">Single-pass membrane protein</topology>
    </subcellularLocation>
</comment>
<dbReference type="PANTHER" id="PTHR24269:SF16">
    <property type="entry name" value="PROTEIN SLG1"/>
    <property type="match status" value="1"/>
</dbReference>
<evidence type="ECO:0000313" key="9">
    <source>
        <dbReference type="Proteomes" id="UP000011761"/>
    </source>
</evidence>
<dbReference type="OMA" id="CHCGTGL"/>
<keyword evidence="6" id="KW-0325">Glycoprotein</keyword>
<dbReference type="EMBL" id="KB445558">
    <property type="protein sequence ID" value="EMC94328.1"/>
    <property type="molecule type" value="Genomic_DNA"/>
</dbReference>
<evidence type="ECO:0000256" key="1">
    <source>
        <dbReference type="ARBA" id="ARBA00004167"/>
    </source>
</evidence>
<keyword evidence="2" id="KW-0812">Transmembrane</keyword>
<dbReference type="GeneID" id="19116859"/>
<feature type="domain" description="WSC" evidence="7">
    <location>
        <begin position="1"/>
        <end position="89"/>
    </location>
</feature>
<dbReference type="InterPro" id="IPR002889">
    <property type="entry name" value="WSC_carb-bd"/>
</dbReference>
<dbReference type="STRING" id="717646.M2MS48"/>
<dbReference type="RefSeq" id="XP_007678219.1">
    <property type="nucleotide sequence ID" value="XM_007680029.1"/>
</dbReference>
<feature type="domain" description="WSC" evidence="7">
    <location>
        <begin position="106"/>
        <end position="197"/>
    </location>
</feature>
<dbReference type="eggNOG" id="KOG4157">
    <property type="taxonomic scope" value="Eukaryota"/>
</dbReference>
<proteinExistence type="predicted"/>
<feature type="non-terminal residue" evidence="8">
    <location>
        <position position="1"/>
    </location>
</feature>
<evidence type="ECO:0000256" key="6">
    <source>
        <dbReference type="ARBA" id="ARBA00023180"/>
    </source>
</evidence>
<dbReference type="PANTHER" id="PTHR24269">
    <property type="entry name" value="KREMEN PROTEIN"/>
    <property type="match status" value="1"/>
</dbReference>
<dbReference type="Proteomes" id="UP000011761">
    <property type="component" value="Unassembled WGS sequence"/>
</dbReference>